<keyword evidence="3" id="KW-1185">Reference proteome</keyword>
<evidence type="ECO:0000256" key="1">
    <source>
        <dbReference type="ARBA" id="ARBA00023002"/>
    </source>
</evidence>
<proteinExistence type="predicted"/>
<dbReference type="Proteomes" id="UP001197247">
    <property type="component" value="Unassembled WGS sequence"/>
</dbReference>
<dbReference type="SUPFAM" id="SSF51730">
    <property type="entry name" value="FAD-linked oxidoreductase"/>
    <property type="match status" value="1"/>
</dbReference>
<protein>
    <submittedName>
        <fullName evidence="2">Methylenetetrahydrofolate reductase</fullName>
        <ecNumber evidence="2">1.5.1.20</ecNumber>
    </submittedName>
</protein>
<evidence type="ECO:0000313" key="3">
    <source>
        <dbReference type="Proteomes" id="UP001197247"/>
    </source>
</evidence>
<evidence type="ECO:0000313" key="2">
    <source>
        <dbReference type="EMBL" id="MBT0770123.1"/>
    </source>
</evidence>
<dbReference type="RefSeq" id="WP_214156414.1">
    <property type="nucleotide sequence ID" value="NZ_JAHBAY010000005.1"/>
</dbReference>
<accession>A0ABS5TGX5</accession>
<organism evidence="2 3">
    <name type="scientific">Kineosporia corallincola</name>
    <dbReference type="NCBI Taxonomy" id="2835133"/>
    <lineage>
        <taxon>Bacteria</taxon>
        <taxon>Bacillati</taxon>
        <taxon>Actinomycetota</taxon>
        <taxon>Actinomycetes</taxon>
        <taxon>Kineosporiales</taxon>
        <taxon>Kineosporiaceae</taxon>
        <taxon>Kineosporia</taxon>
    </lineage>
</organism>
<name>A0ABS5TGX5_9ACTN</name>
<comment type="caution">
    <text evidence="2">The sequence shown here is derived from an EMBL/GenBank/DDBJ whole genome shotgun (WGS) entry which is preliminary data.</text>
</comment>
<keyword evidence="1 2" id="KW-0560">Oxidoreductase</keyword>
<reference evidence="2 3" key="1">
    <citation type="submission" date="2021-05" db="EMBL/GenBank/DDBJ databases">
        <title>Kineosporia and Streptomyces sp. nov. two new marine actinobacteria isolated from Coral.</title>
        <authorList>
            <person name="Buangrab K."/>
            <person name="Sutthacheep M."/>
            <person name="Yeemin T."/>
            <person name="Harunari E."/>
            <person name="Igarashi Y."/>
            <person name="Kanchanasin P."/>
            <person name="Tanasupawat S."/>
            <person name="Phongsopitanun W."/>
        </authorList>
    </citation>
    <scope>NUCLEOTIDE SEQUENCE [LARGE SCALE GENOMIC DNA]</scope>
    <source>
        <strain evidence="2 3">J2-2</strain>
    </source>
</reference>
<dbReference type="InterPro" id="IPR029041">
    <property type="entry name" value="FAD-linked_oxidoreductase-like"/>
</dbReference>
<gene>
    <name evidence="2" type="ORF">KIH74_14380</name>
</gene>
<dbReference type="GO" id="GO:0004489">
    <property type="term" value="F:methylenetetrahydrofolate reductase [NAD(P)H] activity"/>
    <property type="evidence" value="ECO:0007669"/>
    <property type="project" value="UniProtKB-EC"/>
</dbReference>
<sequence>MSNGTSGVGDSGGTADRAAALLARAQDGVLLYGLTPPREGTATERAGEIAAATLARLEGVGVDGLIVYDVDAEADRAQVPRPFPFMPMMDPAGFHDEHLAGWDGPVVVYRAVGKYETGELERWMAGTDPERVLTVLVGAASRNQSVKTRLGDAYRLHAGLERRPTLGGVLIAERHASSGQEHERMLRKQAGGCEFFVSQVCYDLDHTRDLLSDYAYTCRDQGVAPRPVILTLAPCGSAKTLEFMAWLGIEVPRWLRTEITRADDPLAESYEQCLINARVLIAFCRRLGLPFGVNVESLTNRKVEIEASVDLAREVRALLG</sequence>
<dbReference type="Gene3D" id="3.20.20.220">
    <property type="match status" value="1"/>
</dbReference>
<dbReference type="EC" id="1.5.1.20" evidence="2"/>
<dbReference type="EMBL" id="JAHBAY010000005">
    <property type="protein sequence ID" value="MBT0770123.1"/>
    <property type="molecule type" value="Genomic_DNA"/>
</dbReference>